<evidence type="ECO:0000313" key="3">
    <source>
        <dbReference type="Proteomes" id="UP000198809"/>
    </source>
</evidence>
<dbReference type="Proteomes" id="UP000198809">
    <property type="component" value="Unassembled WGS sequence"/>
</dbReference>
<name>A0A1H8GP85_9BACL</name>
<dbReference type="RefSeq" id="WP_036588158.1">
    <property type="nucleotide sequence ID" value="NZ_CP076607.1"/>
</dbReference>
<dbReference type="EMBL" id="FODH01000001">
    <property type="protein sequence ID" value="SEN45317.1"/>
    <property type="molecule type" value="Genomic_DNA"/>
</dbReference>
<organism evidence="2 3">
    <name type="scientific">Paenibacillus sophorae</name>
    <dbReference type="NCBI Taxonomy" id="1333845"/>
    <lineage>
        <taxon>Bacteria</taxon>
        <taxon>Bacillati</taxon>
        <taxon>Bacillota</taxon>
        <taxon>Bacilli</taxon>
        <taxon>Bacillales</taxon>
        <taxon>Paenibacillaceae</taxon>
        <taxon>Paenibacillus</taxon>
    </lineage>
</organism>
<reference evidence="1 4" key="2">
    <citation type="submission" date="2021-06" db="EMBL/GenBank/DDBJ databases">
        <title>Whole genome sequence of Paenibacillus sophorae DSM23020 for comparative genomics.</title>
        <authorList>
            <person name="Kim M.-J."/>
            <person name="Lee G."/>
            <person name="Shin J.-H."/>
        </authorList>
    </citation>
    <scope>NUCLEOTIDE SEQUENCE [LARGE SCALE GENOMIC DNA]</scope>
    <source>
        <strain evidence="1 4">DSM 23020</strain>
    </source>
</reference>
<gene>
    <name evidence="1" type="ORF">KP014_20455</name>
    <name evidence="2" type="ORF">SAMN04487895_101578</name>
</gene>
<dbReference type="Proteomes" id="UP000683429">
    <property type="component" value="Chromosome"/>
</dbReference>
<sequence>MTHTYITTVNGYRINHWSLGEKYYIEHNGEWLVENASLDSIIEFAESQPSAKFDEAAYEHYLTLCSINNIVPLTFKDAKGLVDGFIPGEFSKLNKI</sequence>
<keyword evidence="4" id="KW-1185">Reference proteome</keyword>
<evidence type="ECO:0000313" key="2">
    <source>
        <dbReference type="EMBL" id="SEN45317.1"/>
    </source>
</evidence>
<dbReference type="AlphaFoldDB" id="A0A1H8GP85"/>
<reference evidence="2 3" key="1">
    <citation type="submission" date="2016-10" db="EMBL/GenBank/DDBJ databases">
        <authorList>
            <person name="de Groot N.N."/>
        </authorList>
    </citation>
    <scope>NUCLEOTIDE SEQUENCE [LARGE SCALE GENOMIC DNA]</scope>
    <source>
        <strain evidence="2 3">CGMCC 1.10238</strain>
    </source>
</reference>
<dbReference type="EMBL" id="CP076607">
    <property type="protein sequence ID" value="QWU14281.1"/>
    <property type="molecule type" value="Genomic_DNA"/>
</dbReference>
<accession>A0A1H8GP85</accession>
<proteinExistence type="predicted"/>
<evidence type="ECO:0000313" key="4">
    <source>
        <dbReference type="Proteomes" id="UP000683429"/>
    </source>
</evidence>
<dbReference type="STRING" id="1333845.SAMN04487895_101578"/>
<protein>
    <submittedName>
        <fullName evidence="2">Uncharacterized protein</fullName>
    </submittedName>
</protein>
<evidence type="ECO:0000313" key="1">
    <source>
        <dbReference type="EMBL" id="QWU14281.1"/>
    </source>
</evidence>